<evidence type="ECO:0000313" key="3">
    <source>
        <dbReference type="Proteomes" id="UP000004221"/>
    </source>
</evidence>
<protein>
    <submittedName>
        <fullName evidence="2">Uncharacterized protein</fullName>
    </submittedName>
</protein>
<feature type="region of interest" description="Disordered" evidence="1">
    <location>
        <begin position="1"/>
        <end position="40"/>
    </location>
</feature>
<sequence>MAILSKPFLASPQGTGPLRGHTNGDENSGDHAHQPEQGIGDHYYQENLLAPAPPARGKLGVLLGLRRFGWIVFRLMRFHLVEISVP</sequence>
<evidence type="ECO:0000313" key="2">
    <source>
        <dbReference type="EMBL" id="CCF83555.1"/>
    </source>
</evidence>
<organism evidence="2 3">
    <name type="scientific">Nitrolancea hollandica Lb</name>
    <dbReference type="NCBI Taxonomy" id="1129897"/>
    <lineage>
        <taxon>Bacteria</taxon>
        <taxon>Pseudomonadati</taxon>
        <taxon>Thermomicrobiota</taxon>
        <taxon>Thermomicrobia</taxon>
        <taxon>Sphaerobacterales</taxon>
        <taxon>Sphaerobacterineae</taxon>
        <taxon>Sphaerobacteraceae</taxon>
        <taxon>Nitrolancea</taxon>
    </lineage>
</organism>
<proteinExistence type="predicted"/>
<dbReference type="Proteomes" id="UP000004221">
    <property type="component" value="Unassembled WGS sequence"/>
</dbReference>
<evidence type="ECO:0000256" key="1">
    <source>
        <dbReference type="SAM" id="MobiDB-lite"/>
    </source>
</evidence>
<accession>I4EFU3</accession>
<gene>
    <name evidence="2" type="ORF">NITHO_2400015</name>
</gene>
<keyword evidence="3" id="KW-1185">Reference proteome</keyword>
<dbReference type="EMBL" id="CAGS01000158">
    <property type="protein sequence ID" value="CCF83555.1"/>
    <property type="molecule type" value="Genomic_DNA"/>
</dbReference>
<name>I4EFU3_9BACT</name>
<comment type="caution">
    <text evidence="2">The sequence shown here is derived from an EMBL/GenBank/DDBJ whole genome shotgun (WGS) entry which is preliminary data.</text>
</comment>
<dbReference type="AlphaFoldDB" id="I4EFU3"/>
<feature type="compositionally biased region" description="Basic and acidic residues" evidence="1">
    <location>
        <begin position="22"/>
        <end position="34"/>
    </location>
</feature>
<reference evidence="2 3" key="1">
    <citation type="journal article" date="2012" name="ISME J.">
        <title>Nitrification expanded: discovery, physiology and genomics of a nitrite-oxidizing bacterium from the phylum Chloroflexi.</title>
        <authorList>
            <person name="Sorokin D.Y."/>
            <person name="Lucker S."/>
            <person name="Vejmelkova D."/>
            <person name="Kostrikina N.A."/>
            <person name="Kleerebezem R."/>
            <person name="Rijpstra W.I."/>
            <person name="Damste J.S."/>
            <person name="Le Paslier D."/>
            <person name="Muyzer G."/>
            <person name="Wagner M."/>
            <person name="van Loosdrecht M.C."/>
            <person name="Daims H."/>
        </authorList>
    </citation>
    <scope>NUCLEOTIDE SEQUENCE [LARGE SCALE GENOMIC DNA]</scope>
    <source>
        <strain evidence="3">none</strain>
    </source>
</reference>